<gene>
    <name evidence="2" type="ORF">K402DRAFT_403642</name>
</gene>
<protein>
    <submittedName>
        <fullName evidence="2">Uncharacterized protein</fullName>
    </submittedName>
</protein>
<feature type="compositionally biased region" description="Polar residues" evidence="1">
    <location>
        <begin position="12"/>
        <end position="28"/>
    </location>
</feature>
<dbReference type="EMBL" id="ML977152">
    <property type="protein sequence ID" value="KAF1987538.1"/>
    <property type="molecule type" value="Genomic_DNA"/>
</dbReference>
<sequence length="164" mass="17884">MPIPAAMLCLFSSPTQPSHSTERPTPTACSHPRPTSLERPVMTARDRFAGVDDGSNAVTWWKAWLESIYTAPSPSPFYFVFFTLSRLWSLALSRLVVSPHGPSSWSLLMVPPHGPSSWSFLMVFPHGPSPGPAPGPVSWSRLLVPSSRSVSWPRLLVPPVGPVS</sequence>
<dbReference type="AlphaFoldDB" id="A0A6G1H3J8"/>
<proteinExistence type="predicted"/>
<keyword evidence="3" id="KW-1185">Reference proteome</keyword>
<feature type="region of interest" description="Disordered" evidence="1">
    <location>
        <begin position="12"/>
        <end position="36"/>
    </location>
</feature>
<evidence type="ECO:0000313" key="3">
    <source>
        <dbReference type="Proteomes" id="UP000800041"/>
    </source>
</evidence>
<dbReference type="Proteomes" id="UP000800041">
    <property type="component" value="Unassembled WGS sequence"/>
</dbReference>
<accession>A0A6G1H3J8</accession>
<evidence type="ECO:0000256" key="1">
    <source>
        <dbReference type="SAM" id="MobiDB-lite"/>
    </source>
</evidence>
<name>A0A6G1H3J8_9PEZI</name>
<reference evidence="2" key="1">
    <citation type="journal article" date="2020" name="Stud. Mycol.">
        <title>101 Dothideomycetes genomes: a test case for predicting lifestyles and emergence of pathogens.</title>
        <authorList>
            <person name="Haridas S."/>
            <person name="Albert R."/>
            <person name="Binder M."/>
            <person name="Bloem J."/>
            <person name="Labutti K."/>
            <person name="Salamov A."/>
            <person name="Andreopoulos B."/>
            <person name="Baker S."/>
            <person name="Barry K."/>
            <person name="Bills G."/>
            <person name="Bluhm B."/>
            <person name="Cannon C."/>
            <person name="Castanera R."/>
            <person name="Culley D."/>
            <person name="Daum C."/>
            <person name="Ezra D."/>
            <person name="Gonzalez J."/>
            <person name="Henrissat B."/>
            <person name="Kuo A."/>
            <person name="Liang C."/>
            <person name="Lipzen A."/>
            <person name="Lutzoni F."/>
            <person name="Magnuson J."/>
            <person name="Mondo S."/>
            <person name="Nolan M."/>
            <person name="Ohm R."/>
            <person name="Pangilinan J."/>
            <person name="Park H.-J."/>
            <person name="Ramirez L."/>
            <person name="Alfaro M."/>
            <person name="Sun H."/>
            <person name="Tritt A."/>
            <person name="Yoshinaga Y."/>
            <person name="Zwiers L.-H."/>
            <person name="Turgeon B."/>
            <person name="Goodwin S."/>
            <person name="Spatafora J."/>
            <person name="Crous P."/>
            <person name="Grigoriev I."/>
        </authorList>
    </citation>
    <scope>NUCLEOTIDE SEQUENCE</scope>
    <source>
        <strain evidence="2">CBS 113979</strain>
    </source>
</reference>
<evidence type="ECO:0000313" key="2">
    <source>
        <dbReference type="EMBL" id="KAF1987538.1"/>
    </source>
</evidence>
<organism evidence="2 3">
    <name type="scientific">Aulographum hederae CBS 113979</name>
    <dbReference type="NCBI Taxonomy" id="1176131"/>
    <lineage>
        <taxon>Eukaryota</taxon>
        <taxon>Fungi</taxon>
        <taxon>Dikarya</taxon>
        <taxon>Ascomycota</taxon>
        <taxon>Pezizomycotina</taxon>
        <taxon>Dothideomycetes</taxon>
        <taxon>Pleosporomycetidae</taxon>
        <taxon>Aulographales</taxon>
        <taxon>Aulographaceae</taxon>
    </lineage>
</organism>